<dbReference type="OrthoDB" id="1001204at2"/>
<dbReference type="eggNOG" id="ENOG5031B2U">
    <property type="taxonomic scope" value="Bacteria"/>
</dbReference>
<dbReference type="AlphaFoldDB" id="A0A1Y3QXD0"/>
<comment type="caution">
    <text evidence="3">The sequence shown here is derived from an EMBL/GenBank/DDBJ whole genome shotgun (WGS) entry which is preliminary data.</text>
</comment>
<evidence type="ECO:0000313" key="3">
    <source>
        <dbReference type="EMBL" id="OUN03047.1"/>
    </source>
</evidence>
<feature type="region of interest" description="Disordered" evidence="1">
    <location>
        <begin position="1"/>
        <end position="80"/>
    </location>
</feature>
<proteinExistence type="predicted"/>
<feature type="transmembrane region" description="Helical" evidence="2">
    <location>
        <begin position="143"/>
        <end position="160"/>
    </location>
</feature>
<evidence type="ECO:0000256" key="2">
    <source>
        <dbReference type="SAM" id="Phobius"/>
    </source>
</evidence>
<protein>
    <submittedName>
        <fullName evidence="3">DUF4271 domain-containing protein</fullName>
    </submittedName>
</protein>
<dbReference type="Proteomes" id="UP000195772">
    <property type="component" value="Unassembled WGS sequence"/>
</dbReference>
<feature type="transmembrane region" description="Helical" evidence="2">
    <location>
        <begin position="232"/>
        <end position="254"/>
    </location>
</feature>
<feature type="transmembrane region" description="Helical" evidence="2">
    <location>
        <begin position="195"/>
        <end position="212"/>
    </location>
</feature>
<keyword evidence="2" id="KW-0812">Transmembrane</keyword>
<feature type="transmembrane region" description="Helical" evidence="2">
    <location>
        <begin position="300"/>
        <end position="319"/>
    </location>
</feature>
<reference evidence="4" key="1">
    <citation type="submission" date="2017-04" db="EMBL/GenBank/DDBJ databases">
        <title>Function of individual gut microbiota members based on whole genome sequencing of pure cultures obtained from chicken caecum.</title>
        <authorList>
            <person name="Medvecky M."/>
            <person name="Cejkova D."/>
            <person name="Polansky O."/>
            <person name="Karasova D."/>
            <person name="Kubasova T."/>
            <person name="Cizek A."/>
            <person name="Rychlik I."/>
        </authorList>
    </citation>
    <scope>NUCLEOTIDE SEQUENCE [LARGE SCALE GENOMIC DNA]</scope>
    <source>
        <strain evidence="4">An90</strain>
    </source>
</reference>
<organism evidence="3 4">
    <name type="scientific">Alistipes onderdonkii</name>
    <dbReference type="NCBI Taxonomy" id="328813"/>
    <lineage>
        <taxon>Bacteria</taxon>
        <taxon>Pseudomonadati</taxon>
        <taxon>Bacteroidota</taxon>
        <taxon>Bacteroidia</taxon>
        <taxon>Bacteroidales</taxon>
        <taxon>Rikenellaceae</taxon>
        <taxon>Alistipes</taxon>
    </lineage>
</organism>
<dbReference type="EMBL" id="NFHB01000005">
    <property type="protein sequence ID" value="OUN03047.1"/>
    <property type="molecule type" value="Genomic_DNA"/>
</dbReference>
<name>A0A1Y3QXD0_9BACT</name>
<gene>
    <name evidence="3" type="ORF">B5G41_08330</name>
</gene>
<keyword evidence="2" id="KW-0472">Membrane</keyword>
<accession>A0A1Y3QXD0</accession>
<dbReference type="Pfam" id="PF14093">
    <property type="entry name" value="DUF4271"/>
    <property type="match status" value="1"/>
</dbReference>
<sequence>MTDTLRHTVPVPLPRTQESGVAPVHGTGGSATPQTAAPAGDSVSHRHTGMPATPPVDSPAARTLQAQSPTDSTENTASGDTLAADSAADGEFPFLPFGDPFPELPATPWHDVPAAEVFGTASVLVPQQPIYSARAESLTENPVFQGFVLLLAATYAMLLYRNLEDVRLLLTRVSRDRATGERLTEDPGGSGFSRFLNIATTIGMLFMGVMVVKYGDSLMPGRLTELLPHGAVLALSLLATLACAGVVLFQLATVRMAGAVTLSQPFISQVVLLKRTYFTLAVIVTSPVLLLFALCPRGTGGVWFCIIVIELIVTAILYLREVLNLFISKKVSILHWILYLCIVEVFPVSLLWLLVAR</sequence>
<feature type="transmembrane region" description="Helical" evidence="2">
    <location>
        <begin position="331"/>
        <end position="355"/>
    </location>
</feature>
<feature type="compositionally biased region" description="Polar residues" evidence="1">
    <location>
        <begin position="64"/>
        <end position="79"/>
    </location>
</feature>
<feature type="transmembrane region" description="Helical" evidence="2">
    <location>
        <begin position="275"/>
        <end position="294"/>
    </location>
</feature>
<keyword evidence="2" id="KW-1133">Transmembrane helix</keyword>
<evidence type="ECO:0000313" key="4">
    <source>
        <dbReference type="Proteomes" id="UP000195772"/>
    </source>
</evidence>
<dbReference type="InterPro" id="IPR025367">
    <property type="entry name" value="DUF4271"/>
</dbReference>
<evidence type="ECO:0000256" key="1">
    <source>
        <dbReference type="SAM" id="MobiDB-lite"/>
    </source>
</evidence>